<protein>
    <recommendedName>
        <fullName evidence="3">TIR domain-containing protein</fullName>
    </recommendedName>
</protein>
<dbReference type="SUPFAM" id="SSF52200">
    <property type="entry name" value="Toll/Interleukin receptor TIR domain"/>
    <property type="match status" value="1"/>
</dbReference>
<dbReference type="EMBL" id="JAGKQM010000014">
    <property type="protein sequence ID" value="KAH0886926.1"/>
    <property type="molecule type" value="Genomic_DNA"/>
</dbReference>
<name>A0ABQ8A447_BRANA</name>
<gene>
    <name evidence="4" type="ORF">HID58_063022</name>
</gene>
<dbReference type="Gene3D" id="3.40.50.300">
    <property type="entry name" value="P-loop containing nucleotide triphosphate hydrolases"/>
    <property type="match status" value="1"/>
</dbReference>
<feature type="non-terminal residue" evidence="4">
    <location>
        <position position="1"/>
    </location>
</feature>
<dbReference type="PROSITE" id="PS50104">
    <property type="entry name" value="TIR"/>
    <property type="match status" value="1"/>
</dbReference>
<keyword evidence="5" id="KW-1185">Reference proteome</keyword>
<dbReference type="PANTHER" id="PTHR11017">
    <property type="entry name" value="LEUCINE-RICH REPEAT-CONTAINING PROTEIN"/>
    <property type="match status" value="1"/>
</dbReference>
<dbReference type="PRINTS" id="PR00364">
    <property type="entry name" value="DISEASERSIST"/>
</dbReference>
<dbReference type="InterPro" id="IPR002182">
    <property type="entry name" value="NB-ARC"/>
</dbReference>
<evidence type="ECO:0000313" key="5">
    <source>
        <dbReference type="Proteomes" id="UP000824890"/>
    </source>
</evidence>
<dbReference type="InterPro" id="IPR044974">
    <property type="entry name" value="Disease_R_plants"/>
</dbReference>
<accession>A0ABQ8A447</accession>
<dbReference type="Pfam" id="PF00931">
    <property type="entry name" value="NB-ARC"/>
    <property type="match status" value="1"/>
</dbReference>
<keyword evidence="1" id="KW-0433">Leucine-rich repeat</keyword>
<dbReference type="Proteomes" id="UP000824890">
    <property type="component" value="Unassembled WGS sequence"/>
</dbReference>
<dbReference type="PANTHER" id="PTHR11017:SF366">
    <property type="entry name" value="ADP-RIBOSYL CYCLASE_CYCLIC ADP-RIBOSE HYDROLASE"/>
    <property type="match status" value="1"/>
</dbReference>
<dbReference type="InterPro" id="IPR000157">
    <property type="entry name" value="TIR_dom"/>
</dbReference>
<organism evidence="4 5">
    <name type="scientific">Brassica napus</name>
    <name type="common">Rape</name>
    <dbReference type="NCBI Taxonomy" id="3708"/>
    <lineage>
        <taxon>Eukaryota</taxon>
        <taxon>Viridiplantae</taxon>
        <taxon>Streptophyta</taxon>
        <taxon>Embryophyta</taxon>
        <taxon>Tracheophyta</taxon>
        <taxon>Spermatophyta</taxon>
        <taxon>Magnoliopsida</taxon>
        <taxon>eudicotyledons</taxon>
        <taxon>Gunneridae</taxon>
        <taxon>Pentapetalae</taxon>
        <taxon>rosids</taxon>
        <taxon>malvids</taxon>
        <taxon>Brassicales</taxon>
        <taxon>Brassicaceae</taxon>
        <taxon>Brassiceae</taxon>
        <taxon>Brassica</taxon>
    </lineage>
</organism>
<dbReference type="Gene3D" id="3.40.50.10140">
    <property type="entry name" value="Toll/interleukin-1 receptor homology (TIR) domain"/>
    <property type="match status" value="1"/>
</dbReference>
<dbReference type="Pfam" id="PF01582">
    <property type="entry name" value="TIR"/>
    <property type="match status" value="1"/>
</dbReference>
<evidence type="ECO:0000256" key="2">
    <source>
        <dbReference type="ARBA" id="ARBA00022737"/>
    </source>
</evidence>
<dbReference type="InterPro" id="IPR027417">
    <property type="entry name" value="P-loop_NTPase"/>
</dbReference>
<dbReference type="Pfam" id="PF23282">
    <property type="entry name" value="WHD_ROQ1"/>
    <property type="match status" value="1"/>
</dbReference>
<proteinExistence type="predicted"/>
<dbReference type="InterPro" id="IPR058192">
    <property type="entry name" value="WHD_ROQ1-like"/>
</dbReference>
<evidence type="ECO:0000259" key="3">
    <source>
        <dbReference type="PROSITE" id="PS50104"/>
    </source>
</evidence>
<keyword evidence="2" id="KW-0677">Repeat</keyword>
<dbReference type="SUPFAM" id="SSF52540">
    <property type="entry name" value="P-loop containing nucleoside triphosphate hydrolases"/>
    <property type="match status" value="1"/>
</dbReference>
<evidence type="ECO:0000256" key="1">
    <source>
        <dbReference type="ARBA" id="ARBA00022614"/>
    </source>
</evidence>
<evidence type="ECO:0000313" key="4">
    <source>
        <dbReference type="EMBL" id="KAH0886926.1"/>
    </source>
</evidence>
<reference evidence="4 5" key="1">
    <citation type="submission" date="2021-05" db="EMBL/GenBank/DDBJ databases">
        <title>Genome Assembly of Synthetic Allotetraploid Brassica napus Reveals Homoeologous Exchanges between Subgenomes.</title>
        <authorList>
            <person name="Davis J.T."/>
        </authorList>
    </citation>
    <scope>NUCLEOTIDE SEQUENCE [LARGE SCALE GENOMIC DNA]</scope>
    <source>
        <strain evidence="5">cv. Da-Ae</strain>
        <tissue evidence="4">Seedling</tissue>
    </source>
</reference>
<comment type="caution">
    <text evidence="4">The sequence shown here is derived from an EMBL/GenBank/DDBJ whole genome shotgun (WGS) entry which is preliminary data.</text>
</comment>
<sequence>QKPETFSVCKNLFSPEIVTAIKGSNIVLLSRNYASSKWCLDELVEIMKCKQELDQTVLLIFYDVEPSHFSERLVRVEAKKKLRDRNTLWRRDNEAAMIEKIATDVSAELLNNAPSSSVMDGYVGMRAHMAKMKQLLCLDSNEVRMIGILGPSGIGKSTIPRALFEEYSHKFQLCVFMENIRRRYPIPRRDVYSAQLQLQSEMLSQIFNQQGINIRHLDTKKMLVVLDDVDHVMQLDALAKEARWFGPGSRIIMTTHKIKEFCKDTRLTIYMRSARLWSSVNGEIECVLKFSYDALCDEDKDLFIYIACFFNDEWFERVEEFLAEKFSNVRYGLRVLADKSLISIDRGLKDTRIISMDQGNDSSTGCTKLVSLPQLPDSLRCLEAENQRLDSSISSLQHVVNFGNCFKLNQEARELIIRTCRFAVLPGEQIPMYFLWQATGSSLLMKGNGMDHIPLMGCVLVVNKVGDRRKKELDVYYCFKDGTTSVRHRSGIHSQRFPVLNEHLYTFEIEEKEVCCGESSVFEFEVRDKKWEVRECGLNLVANFDFKI</sequence>
<dbReference type="InterPro" id="IPR035897">
    <property type="entry name" value="Toll_tir_struct_dom_sf"/>
</dbReference>
<feature type="domain" description="TIR" evidence="3">
    <location>
        <begin position="1"/>
        <end position="109"/>
    </location>
</feature>